<accession>A0A797M4Y5</accession>
<evidence type="ECO:0000313" key="2">
    <source>
        <dbReference type="EMBL" id="EFC9753024.1"/>
    </source>
</evidence>
<reference evidence="5" key="3">
    <citation type="submission" date="2020-03" db="EMBL/GenBank/DDBJ databases">
        <authorList>
            <consortium name="NCBI Pathogen Detection Project"/>
        </authorList>
    </citation>
    <scope>NUCLEOTIDE SEQUENCE</scope>
    <source>
        <strain evidence="5">AMC_487</strain>
    </source>
</reference>
<dbReference type="AlphaFoldDB" id="A0A797M4Y5"/>
<feature type="domain" description="Gp5/Type VI secretion system Vgr protein OB-fold" evidence="1">
    <location>
        <begin position="14"/>
        <end position="81"/>
    </location>
</feature>
<reference evidence="2 6" key="2">
    <citation type="submission" date="2019-05" db="EMBL/GenBank/DDBJ databases">
        <authorList>
            <consortium name="NARMS: The National Antimicrobial Resistance Monitoring System"/>
        </authorList>
    </citation>
    <scope>NUCLEOTIDE SEQUENCE [LARGE SCALE GENOMIC DNA]</scope>
    <source>
        <strain evidence="2 6">CVM N18EC122</strain>
    </source>
</reference>
<dbReference type="Gene3D" id="6.20.150.10">
    <property type="match status" value="1"/>
</dbReference>
<sequence length="134" mass="14375">MNAELMRLISNIIRTGVIFDVNPQTWEVRVRSGGLETGWLRWSTARAGAFSVWVPPATGEQVAFVCIGGNPETAIIIGSLWSDDIPAPGSTLKEIIMTAPDGAVFRYDADAGALEVKGIKTASIQADTRITLDT</sequence>
<protein>
    <submittedName>
        <fullName evidence="5">Phage baseplate assembly protein V</fullName>
    </submittedName>
</protein>
<dbReference type="InterPro" id="IPR013046">
    <property type="entry name" value="GpV/Gp45"/>
</dbReference>
<dbReference type="Proteomes" id="UP000532204">
    <property type="component" value="Unassembled WGS sequence"/>
</dbReference>
<organism evidence="5">
    <name type="scientific">Escherichia coli</name>
    <dbReference type="NCBI Taxonomy" id="562"/>
    <lineage>
        <taxon>Bacteria</taxon>
        <taxon>Pseudomonadati</taxon>
        <taxon>Pseudomonadota</taxon>
        <taxon>Gammaproteobacteria</taxon>
        <taxon>Enterobacterales</taxon>
        <taxon>Enterobacteriaceae</taxon>
        <taxon>Escherichia</taxon>
    </lineage>
</organism>
<evidence type="ECO:0000313" key="4">
    <source>
        <dbReference type="EMBL" id="HAI5335489.1"/>
    </source>
</evidence>
<name>A0A797M4Y5_ECOLX</name>
<dbReference type="EMBL" id="AASEBA010000225">
    <property type="protein sequence ID" value="EFC9753105.1"/>
    <property type="molecule type" value="Genomic_DNA"/>
</dbReference>
<dbReference type="InterPro" id="IPR006531">
    <property type="entry name" value="Gp5/Vgr_OB"/>
</dbReference>
<evidence type="ECO:0000313" key="3">
    <source>
        <dbReference type="EMBL" id="EFC9753105.1"/>
    </source>
</evidence>
<proteinExistence type="predicted"/>
<gene>
    <name evidence="2" type="ORF">E6D34_28345</name>
    <name evidence="3" type="ORF">E6D34_28850</name>
    <name evidence="4" type="ORF">HJQ60_005665</name>
    <name evidence="5" type="ORF">HJQ60_005670</name>
</gene>
<dbReference type="NCBIfam" id="TIGR01644">
    <property type="entry name" value="phage_P2_V"/>
    <property type="match status" value="1"/>
</dbReference>
<dbReference type="EMBL" id="DABERK010000112">
    <property type="protein sequence ID" value="HAI5335489.1"/>
    <property type="molecule type" value="Genomic_DNA"/>
</dbReference>
<reference evidence="5" key="1">
    <citation type="journal article" date="2018" name="Genome Biol.">
        <title>SKESA: strategic k-mer extension for scrupulous assemblies.</title>
        <authorList>
            <person name="Souvorov A."/>
            <person name="Agarwala R."/>
            <person name="Lipman D.J."/>
        </authorList>
    </citation>
    <scope>NUCLEOTIDE SEQUENCE [LARGE SCALE GENOMIC DNA]</scope>
    <source>
        <strain evidence="5">AMC_487</strain>
    </source>
</reference>
<evidence type="ECO:0000313" key="5">
    <source>
        <dbReference type="EMBL" id="HAI5335494.1"/>
    </source>
</evidence>
<dbReference type="Pfam" id="PF04717">
    <property type="entry name" value="Phage_base_V"/>
    <property type="match status" value="1"/>
</dbReference>
<dbReference type="Gene3D" id="2.40.50.230">
    <property type="entry name" value="Gp5 N-terminal domain"/>
    <property type="match status" value="1"/>
</dbReference>
<dbReference type="RefSeq" id="WP_226454173.1">
    <property type="nucleotide sequence ID" value="NZ_JAJAJB010000105.1"/>
</dbReference>
<evidence type="ECO:0000259" key="1">
    <source>
        <dbReference type="Pfam" id="PF04717"/>
    </source>
</evidence>
<evidence type="ECO:0000313" key="6">
    <source>
        <dbReference type="Proteomes" id="UP000532204"/>
    </source>
</evidence>
<dbReference type="EMBL" id="AASEBA010000189">
    <property type="protein sequence ID" value="EFC9753024.1"/>
    <property type="molecule type" value="Genomic_DNA"/>
</dbReference>
<dbReference type="Proteomes" id="UP000845800">
    <property type="component" value="Unassembled WGS sequence"/>
</dbReference>
<dbReference type="EMBL" id="DABERK010000115">
    <property type="protein sequence ID" value="HAI5335494.1"/>
    <property type="molecule type" value="Genomic_DNA"/>
</dbReference>
<comment type="caution">
    <text evidence="5">The sequence shown here is derived from an EMBL/GenBank/DDBJ whole genome shotgun (WGS) entry which is preliminary data.</text>
</comment>
<dbReference type="InterPro" id="IPR037026">
    <property type="entry name" value="Vgr_OB-fold_dom_sf"/>
</dbReference>
<feature type="non-terminal residue" evidence="5">
    <location>
        <position position="134"/>
    </location>
</feature>